<evidence type="ECO:0008006" key="5">
    <source>
        <dbReference type="Google" id="ProtNLM"/>
    </source>
</evidence>
<proteinExistence type="predicted"/>
<dbReference type="EMBL" id="BBNT01000002">
    <property type="protein sequence ID" value="GAL74596.1"/>
    <property type="molecule type" value="Genomic_DNA"/>
</dbReference>
<protein>
    <recommendedName>
        <fullName evidence="5">Wadjet protein JetD C-terminal domain-containing protein</fullName>
    </recommendedName>
</protein>
<dbReference type="Pfam" id="PF11795">
    <property type="entry name" value="DUF3322"/>
    <property type="match status" value="1"/>
</dbReference>
<reference evidence="3 4" key="1">
    <citation type="journal article" date="2014" name="Genome Announc.">
        <title>Draft Genome Sequences of Marine Flavobacterium Nonlabens Strains NR17, NR24, NR27, NR32, NR33, and Ara13.</title>
        <authorList>
            <person name="Nakanishi M."/>
            <person name="Meirelles P."/>
            <person name="Suzuki R."/>
            <person name="Takatani N."/>
            <person name="Mino S."/>
            <person name="Suda W."/>
            <person name="Oshima K."/>
            <person name="Hattori M."/>
            <person name="Ohkuma M."/>
            <person name="Hosokawa M."/>
            <person name="Miyashita K."/>
            <person name="Thompson F.L."/>
            <person name="Niwa A."/>
            <person name="Sawabe T."/>
            <person name="Sawabe T."/>
        </authorList>
    </citation>
    <scope>NUCLEOTIDE SEQUENCE [LARGE SCALE GENOMIC DNA]</scope>
    <source>
        <strain evidence="4">JCM19275</strain>
    </source>
</reference>
<accession>A0A090WCB5</accession>
<gene>
    <name evidence="3" type="ORF">JCM19275_3451</name>
</gene>
<dbReference type="AlphaFoldDB" id="A0A090WCB5"/>
<dbReference type="InterPro" id="IPR024534">
    <property type="entry name" value="JetD_C"/>
</dbReference>
<comment type="caution">
    <text evidence="3">The sequence shown here is derived from an EMBL/GenBank/DDBJ whole genome shotgun (WGS) entry which is preliminary data.</text>
</comment>
<feature type="domain" description="DUF3322" evidence="2">
    <location>
        <begin position="5"/>
        <end position="183"/>
    </location>
</feature>
<name>A0A090WCB5_NONUL</name>
<dbReference type="Pfam" id="PF09983">
    <property type="entry name" value="JetD_C"/>
    <property type="match status" value="1"/>
</dbReference>
<evidence type="ECO:0000259" key="2">
    <source>
        <dbReference type="Pfam" id="PF11795"/>
    </source>
</evidence>
<evidence type="ECO:0000259" key="1">
    <source>
        <dbReference type="Pfam" id="PF09983"/>
    </source>
</evidence>
<evidence type="ECO:0000313" key="3">
    <source>
        <dbReference type="EMBL" id="GAL74596.1"/>
    </source>
</evidence>
<feature type="domain" description="Wadjet protein JetD C-terminal" evidence="1">
    <location>
        <begin position="202"/>
        <end position="376"/>
    </location>
</feature>
<dbReference type="InterPro" id="IPR024537">
    <property type="entry name" value="DUF3322"/>
</dbReference>
<sequence length="381" mass="45002">MISPLEIKNKAERSFKNYLSSLVEDIDLFPIEIAGNKKPNKDISVFHKEIEKLVNDSKEKKGYGYSVEYKRVNTRNNAIQDLPQKIYFDTETDYLKFIDKQKEASQFKIDSVMLLVKYPELKNFIISKPNRIVKNAGKWQEIIKVINYFVENPKPDLYIRELPIKIHTKFIERNKGILRELLDIILNNEVVNNEEVFELRFGLKLAEPMIRFKVLDKSLANKYFSGLDDLALPLNLFKNLNIKLSRVIILENKVSLYNALTIPNKKDTIAIFGKGYSVSNLKNICWLEDTQLIYWGDFDAHGFDILSKIRQYYNNVQSILMDRETFDIFYEGDKGKYLDKTELPNLLDEEQELYKYIRENNLRLEQEKIPRDYFIEAFEKL</sequence>
<evidence type="ECO:0000313" key="4">
    <source>
        <dbReference type="Proteomes" id="UP000029647"/>
    </source>
</evidence>
<dbReference type="Proteomes" id="UP000029647">
    <property type="component" value="Unassembled WGS sequence"/>
</dbReference>
<organism evidence="3 4">
    <name type="scientific">Nonlabens ulvanivorans</name>
    <name type="common">Persicivirga ulvanivorans</name>
    <dbReference type="NCBI Taxonomy" id="906888"/>
    <lineage>
        <taxon>Bacteria</taxon>
        <taxon>Pseudomonadati</taxon>
        <taxon>Bacteroidota</taxon>
        <taxon>Flavobacteriia</taxon>
        <taxon>Flavobacteriales</taxon>
        <taxon>Flavobacteriaceae</taxon>
        <taxon>Nonlabens</taxon>
    </lineage>
</organism>